<dbReference type="HAMAP" id="MF_00244">
    <property type="entry name" value="NaMN_adenylyltr"/>
    <property type="match status" value="1"/>
</dbReference>
<evidence type="ECO:0000256" key="8">
    <source>
        <dbReference type="ARBA" id="ARBA00022840"/>
    </source>
</evidence>
<accession>A0AA49JUV3</accession>
<evidence type="ECO:0000256" key="5">
    <source>
        <dbReference type="ARBA" id="ARBA00022679"/>
    </source>
</evidence>
<dbReference type="GO" id="GO:0009435">
    <property type="term" value="P:NAD+ biosynthetic process"/>
    <property type="evidence" value="ECO:0007669"/>
    <property type="project" value="UniProtKB-UniRule"/>
</dbReference>
<evidence type="ECO:0000256" key="7">
    <source>
        <dbReference type="ARBA" id="ARBA00022741"/>
    </source>
</evidence>
<sequence>MGQRVGIFGGTFDPPHVGHLLLALDALDHLALDRLIFVPAARQPLKQGVAMTPAEHRLAMTEALAAADFRFSVDGSEVARGGLSYTVDTVRALKAALPDAELILLMGADTAATLPQWREPEALGLLVQVAVAGRGAEPMQLPAGFRAQPFPMRRVDISATEIRARVAEGRSIRGFVPDAVADYIAAHGLYRTTTE</sequence>
<dbReference type="Gene3D" id="3.40.50.620">
    <property type="entry name" value="HUPs"/>
    <property type="match status" value="1"/>
</dbReference>
<dbReference type="GO" id="GO:0004515">
    <property type="term" value="F:nicotinate-nucleotide adenylyltransferase activity"/>
    <property type="evidence" value="ECO:0007669"/>
    <property type="project" value="UniProtKB-UniRule"/>
</dbReference>
<evidence type="ECO:0000256" key="1">
    <source>
        <dbReference type="ARBA" id="ARBA00002324"/>
    </source>
</evidence>
<keyword evidence="5 11" id="KW-0808">Transferase</keyword>
<evidence type="ECO:0000256" key="3">
    <source>
        <dbReference type="ARBA" id="ARBA00009014"/>
    </source>
</evidence>
<evidence type="ECO:0000313" key="14">
    <source>
        <dbReference type="EMBL" id="WKW15442.1"/>
    </source>
</evidence>
<evidence type="ECO:0000259" key="12">
    <source>
        <dbReference type="Pfam" id="PF01467"/>
    </source>
</evidence>
<dbReference type="InterPro" id="IPR005248">
    <property type="entry name" value="NadD/NMNAT"/>
</dbReference>
<evidence type="ECO:0000313" key="15">
    <source>
        <dbReference type="Proteomes" id="UP001229955"/>
    </source>
</evidence>
<dbReference type="NCBIfam" id="TIGR00125">
    <property type="entry name" value="cyt_tran_rel"/>
    <property type="match status" value="1"/>
</dbReference>
<comment type="catalytic activity">
    <reaction evidence="10 11">
        <text>nicotinate beta-D-ribonucleotide + ATP + H(+) = deamido-NAD(+) + diphosphate</text>
        <dbReference type="Rhea" id="RHEA:22860"/>
        <dbReference type="ChEBI" id="CHEBI:15378"/>
        <dbReference type="ChEBI" id="CHEBI:30616"/>
        <dbReference type="ChEBI" id="CHEBI:33019"/>
        <dbReference type="ChEBI" id="CHEBI:57502"/>
        <dbReference type="ChEBI" id="CHEBI:58437"/>
        <dbReference type="EC" id="2.7.7.18"/>
    </reaction>
</comment>
<comment type="function">
    <text evidence="1 11">Catalyzes the reversible adenylation of nicotinate mononucleotide (NaMN) to nicotinic acid adenine dinucleotide (NaAD).</text>
</comment>
<keyword evidence="6 11" id="KW-0548">Nucleotidyltransferase</keyword>
<keyword evidence="9 11" id="KW-0520">NAD</keyword>
<dbReference type="InterPro" id="IPR004821">
    <property type="entry name" value="Cyt_trans-like"/>
</dbReference>
<keyword evidence="7 11" id="KW-0547">Nucleotide-binding</keyword>
<comment type="pathway">
    <text evidence="2 11">Cofactor biosynthesis; NAD(+) biosynthesis; deamido-NAD(+) from nicotinate D-ribonucleotide: step 1/1.</text>
</comment>
<dbReference type="SUPFAM" id="SSF52374">
    <property type="entry name" value="Nucleotidylyl transferase"/>
    <property type="match status" value="1"/>
</dbReference>
<keyword evidence="4 11" id="KW-0662">Pyridine nucleotide biosynthesis</keyword>
<organism evidence="13">
    <name type="scientific">Pseudogemmatithrix spongiicola</name>
    <dbReference type="NCBI Taxonomy" id="3062599"/>
    <lineage>
        <taxon>Bacteria</taxon>
        <taxon>Pseudomonadati</taxon>
        <taxon>Gemmatimonadota</taxon>
        <taxon>Gemmatimonadia</taxon>
        <taxon>Gemmatimonadales</taxon>
        <taxon>Gemmatimonadaceae</taxon>
        <taxon>Pseudogemmatithrix</taxon>
    </lineage>
</organism>
<accession>A0AA49K0D0</accession>
<reference evidence="13" key="1">
    <citation type="submission" date="2023-07" db="EMBL/GenBank/DDBJ databases">
        <authorList>
            <person name="Haufschild T."/>
            <person name="Kallscheuer N."/>
            <person name="Hammer J."/>
            <person name="Kohn T."/>
            <person name="Kabuu M."/>
            <person name="Jogler M."/>
            <person name="Wohfarth N."/>
            <person name="Heuer A."/>
            <person name="Rohde M."/>
            <person name="van Teeseling M.C.F."/>
            <person name="Jogler C."/>
        </authorList>
    </citation>
    <scope>NUCLEOTIDE SEQUENCE</scope>
    <source>
        <strain evidence="13">Strain 138</strain>
        <strain evidence="14">Strain 318</strain>
    </source>
</reference>
<gene>
    <name evidence="11 13" type="primary">nadD</name>
    <name evidence="13" type="ORF">Strain138_001828</name>
    <name evidence="14" type="ORF">Strain318_001827</name>
</gene>
<evidence type="ECO:0000256" key="11">
    <source>
        <dbReference type="HAMAP-Rule" id="MF_00244"/>
    </source>
</evidence>
<evidence type="ECO:0000256" key="4">
    <source>
        <dbReference type="ARBA" id="ARBA00022642"/>
    </source>
</evidence>
<dbReference type="EC" id="2.7.7.18" evidence="11"/>
<keyword evidence="8 11" id="KW-0067">ATP-binding</keyword>
<keyword evidence="15" id="KW-1185">Reference proteome</keyword>
<dbReference type="AlphaFoldDB" id="A0AA49JUV3"/>
<evidence type="ECO:0000313" key="13">
    <source>
        <dbReference type="EMBL" id="WKW12535.1"/>
    </source>
</evidence>
<dbReference type="CDD" id="cd02165">
    <property type="entry name" value="NMNAT"/>
    <property type="match status" value="1"/>
</dbReference>
<evidence type="ECO:0000256" key="2">
    <source>
        <dbReference type="ARBA" id="ARBA00005019"/>
    </source>
</evidence>
<protein>
    <recommendedName>
        <fullName evidence="11">Probable nicotinate-nucleotide adenylyltransferase</fullName>
        <ecNumber evidence="11">2.7.7.18</ecNumber>
    </recommendedName>
    <alternativeName>
        <fullName evidence="11">Deamido-NAD(+) diphosphorylase</fullName>
    </alternativeName>
    <alternativeName>
        <fullName evidence="11">Deamido-NAD(+) pyrophosphorylase</fullName>
    </alternativeName>
    <alternativeName>
        <fullName evidence="11">Nicotinate mononucleotide adenylyltransferase</fullName>
        <shortName evidence="11">NaMN adenylyltransferase</shortName>
    </alternativeName>
</protein>
<dbReference type="EMBL" id="CP130613">
    <property type="protein sequence ID" value="WKW15442.1"/>
    <property type="molecule type" value="Genomic_DNA"/>
</dbReference>
<dbReference type="NCBIfam" id="NF000840">
    <property type="entry name" value="PRK00071.1-3"/>
    <property type="match status" value="1"/>
</dbReference>
<evidence type="ECO:0000256" key="9">
    <source>
        <dbReference type="ARBA" id="ARBA00023027"/>
    </source>
</evidence>
<dbReference type="Pfam" id="PF01467">
    <property type="entry name" value="CTP_transf_like"/>
    <property type="match status" value="1"/>
</dbReference>
<dbReference type="PANTHER" id="PTHR39321">
    <property type="entry name" value="NICOTINATE-NUCLEOTIDE ADENYLYLTRANSFERASE-RELATED"/>
    <property type="match status" value="1"/>
</dbReference>
<dbReference type="RefSeq" id="WP_367885412.1">
    <property type="nucleotide sequence ID" value="NZ_CP130612.1"/>
</dbReference>
<comment type="similarity">
    <text evidence="3 11">Belongs to the NadD family.</text>
</comment>
<proteinExistence type="inferred from homology"/>
<feature type="domain" description="Cytidyltransferase-like" evidence="12">
    <location>
        <begin position="7"/>
        <end position="165"/>
    </location>
</feature>
<dbReference type="PANTHER" id="PTHR39321:SF3">
    <property type="entry name" value="PHOSPHOPANTETHEINE ADENYLYLTRANSFERASE"/>
    <property type="match status" value="1"/>
</dbReference>
<dbReference type="Proteomes" id="UP001229955">
    <property type="component" value="Chromosome"/>
</dbReference>
<dbReference type="GO" id="GO:0005524">
    <property type="term" value="F:ATP binding"/>
    <property type="evidence" value="ECO:0007669"/>
    <property type="project" value="UniProtKB-KW"/>
</dbReference>
<dbReference type="NCBIfam" id="TIGR00482">
    <property type="entry name" value="nicotinate (nicotinamide) nucleotide adenylyltransferase"/>
    <property type="match status" value="1"/>
</dbReference>
<dbReference type="InterPro" id="IPR014729">
    <property type="entry name" value="Rossmann-like_a/b/a_fold"/>
</dbReference>
<dbReference type="EMBL" id="CP130612">
    <property type="protein sequence ID" value="WKW12535.1"/>
    <property type="molecule type" value="Genomic_DNA"/>
</dbReference>
<dbReference type="KEGG" id="pspc:Strain318_001827"/>
<evidence type="ECO:0000256" key="6">
    <source>
        <dbReference type="ARBA" id="ARBA00022695"/>
    </source>
</evidence>
<name>A0AA49JUV3_9BACT</name>
<evidence type="ECO:0000256" key="10">
    <source>
        <dbReference type="ARBA" id="ARBA00048721"/>
    </source>
</evidence>